<evidence type="ECO:0000256" key="8">
    <source>
        <dbReference type="ARBA" id="ARBA00022840"/>
    </source>
</evidence>
<dbReference type="GO" id="GO:0003848">
    <property type="term" value="F:2-amino-4-hydroxy-6-hydroxymethyldihydropteridine diphosphokinase activity"/>
    <property type="evidence" value="ECO:0007669"/>
    <property type="project" value="UniProtKB-EC"/>
</dbReference>
<reference evidence="14" key="1">
    <citation type="submission" date="2020-09" db="EMBL/GenBank/DDBJ databases">
        <title>Genome seq and assembly of Tianweitania sp.</title>
        <authorList>
            <person name="Chhetri G."/>
        </authorList>
    </citation>
    <scope>NUCLEOTIDE SEQUENCE</scope>
    <source>
        <strain evidence="14">Rool2</strain>
    </source>
</reference>
<keyword evidence="7" id="KW-0418">Kinase</keyword>
<feature type="domain" description="7,8-dihydro-6-hydroxymethylpterin-pyrophosphokinase" evidence="13">
    <location>
        <begin position="10"/>
        <end position="138"/>
    </location>
</feature>
<evidence type="ECO:0000256" key="4">
    <source>
        <dbReference type="ARBA" id="ARBA00016218"/>
    </source>
</evidence>
<dbReference type="InterPro" id="IPR000550">
    <property type="entry name" value="Hppk"/>
</dbReference>
<dbReference type="PANTHER" id="PTHR43071">
    <property type="entry name" value="2-AMINO-4-HYDROXY-6-HYDROXYMETHYLDIHYDROPTERIDINE PYROPHOSPHOKINASE"/>
    <property type="match status" value="1"/>
</dbReference>
<comment type="similarity">
    <text evidence="2">Belongs to the HPPK family.</text>
</comment>
<evidence type="ECO:0000256" key="6">
    <source>
        <dbReference type="ARBA" id="ARBA00022741"/>
    </source>
</evidence>
<evidence type="ECO:0000256" key="3">
    <source>
        <dbReference type="ARBA" id="ARBA00013253"/>
    </source>
</evidence>
<evidence type="ECO:0000313" key="14">
    <source>
        <dbReference type="EMBL" id="MBD0414998.1"/>
    </source>
</evidence>
<dbReference type="PANTHER" id="PTHR43071:SF1">
    <property type="entry name" value="2-AMINO-4-HYDROXY-6-HYDROXYMETHYLDIHYDROPTERIDINE PYROPHOSPHOKINASE"/>
    <property type="match status" value="1"/>
</dbReference>
<dbReference type="CDD" id="cd00483">
    <property type="entry name" value="HPPK"/>
    <property type="match status" value="1"/>
</dbReference>
<evidence type="ECO:0000256" key="1">
    <source>
        <dbReference type="ARBA" id="ARBA00005051"/>
    </source>
</evidence>
<comment type="function">
    <text evidence="10">Catalyzes the transfer of pyrophosphate from adenosine triphosphate (ATP) to 6-hydroxymethyl-7,8-dihydropterin, an enzymatic step in folate biosynthesis pathway.</text>
</comment>
<dbReference type="EMBL" id="JACVVX010000002">
    <property type="protein sequence ID" value="MBD0414998.1"/>
    <property type="molecule type" value="Genomic_DNA"/>
</dbReference>
<comment type="pathway">
    <text evidence="1">Cofactor biosynthesis; tetrahydrofolate biosynthesis; 2-amino-4-hydroxy-6-hydroxymethyl-7,8-dihydropteridine diphosphate from 7,8-dihydroneopterin triphosphate: step 4/4.</text>
</comment>
<dbReference type="InterPro" id="IPR035907">
    <property type="entry name" value="Hppk_sf"/>
</dbReference>
<organism evidence="14 15">
    <name type="scientific">Oryzicola mucosus</name>
    <dbReference type="NCBI Taxonomy" id="2767425"/>
    <lineage>
        <taxon>Bacteria</taxon>
        <taxon>Pseudomonadati</taxon>
        <taxon>Pseudomonadota</taxon>
        <taxon>Alphaproteobacteria</taxon>
        <taxon>Hyphomicrobiales</taxon>
        <taxon>Phyllobacteriaceae</taxon>
        <taxon>Oryzicola</taxon>
    </lineage>
</organism>
<proteinExistence type="inferred from homology"/>
<protein>
    <recommendedName>
        <fullName evidence="4">2-amino-4-hydroxy-6-hydroxymethyldihydropteridine pyrophosphokinase</fullName>
        <ecNumber evidence="3">2.7.6.3</ecNumber>
    </recommendedName>
    <alternativeName>
        <fullName evidence="11">6-hydroxymethyl-7,8-dihydropterin pyrophosphokinase</fullName>
    </alternativeName>
    <alternativeName>
        <fullName evidence="12">7,8-dihydro-6-hydroxymethylpterin-pyrophosphokinase</fullName>
    </alternativeName>
</protein>
<keyword evidence="15" id="KW-1185">Reference proteome</keyword>
<keyword evidence="8" id="KW-0067">ATP-binding</keyword>
<dbReference type="RefSeq" id="WP_188164398.1">
    <property type="nucleotide sequence ID" value="NZ_JACVVX010000002.1"/>
</dbReference>
<dbReference type="Proteomes" id="UP000643405">
    <property type="component" value="Unassembled WGS sequence"/>
</dbReference>
<evidence type="ECO:0000259" key="13">
    <source>
        <dbReference type="Pfam" id="PF01288"/>
    </source>
</evidence>
<gene>
    <name evidence="14" type="primary">folK</name>
    <name evidence="14" type="ORF">ICI42_10055</name>
</gene>
<keyword evidence="6" id="KW-0547">Nucleotide-binding</keyword>
<evidence type="ECO:0000256" key="11">
    <source>
        <dbReference type="ARBA" id="ARBA00029766"/>
    </source>
</evidence>
<dbReference type="UniPathway" id="UPA00077">
    <property type="reaction ID" value="UER00155"/>
</dbReference>
<dbReference type="GO" id="GO:0046656">
    <property type="term" value="P:folic acid biosynthetic process"/>
    <property type="evidence" value="ECO:0007669"/>
    <property type="project" value="UniProtKB-KW"/>
</dbReference>
<dbReference type="GO" id="GO:0046654">
    <property type="term" value="P:tetrahydrofolate biosynthetic process"/>
    <property type="evidence" value="ECO:0007669"/>
    <property type="project" value="UniProtKB-UniPathway"/>
</dbReference>
<dbReference type="EC" id="2.7.6.3" evidence="3"/>
<name>A0A8J6PVW7_9HYPH</name>
<dbReference type="AlphaFoldDB" id="A0A8J6PVW7"/>
<dbReference type="Pfam" id="PF01288">
    <property type="entry name" value="HPPK"/>
    <property type="match status" value="1"/>
</dbReference>
<keyword evidence="5 14" id="KW-0808">Transferase</keyword>
<dbReference type="SUPFAM" id="SSF55083">
    <property type="entry name" value="6-hydroxymethyl-7,8-dihydropterin pyrophosphokinase, HPPK"/>
    <property type="match status" value="1"/>
</dbReference>
<evidence type="ECO:0000256" key="10">
    <source>
        <dbReference type="ARBA" id="ARBA00029409"/>
    </source>
</evidence>
<keyword evidence="9" id="KW-0289">Folate biosynthesis</keyword>
<evidence type="ECO:0000256" key="9">
    <source>
        <dbReference type="ARBA" id="ARBA00022909"/>
    </source>
</evidence>
<evidence type="ECO:0000256" key="5">
    <source>
        <dbReference type="ARBA" id="ARBA00022679"/>
    </source>
</evidence>
<evidence type="ECO:0000256" key="7">
    <source>
        <dbReference type="ARBA" id="ARBA00022777"/>
    </source>
</evidence>
<dbReference type="GO" id="GO:0005524">
    <property type="term" value="F:ATP binding"/>
    <property type="evidence" value="ECO:0007669"/>
    <property type="project" value="UniProtKB-KW"/>
</dbReference>
<evidence type="ECO:0000256" key="12">
    <source>
        <dbReference type="ARBA" id="ARBA00033413"/>
    </source>
</evidence>
<accession>A0A8J6PVW7</accession>
<evidence type="ECO:0000256" key="2">
    <source>
        <dbReference type="ARBA" id="ARBA00005810"/>
    </source>
</evidence>
<dbReference type="Gene3D" id="3.30.70.560">
    <property type="entry name" value="7,8-Dihydro-6-hydroxymethylpterin-pyrophosphokinase HPPK"/>
    <property type="match status" value="1"/>
</dbReference>
<dbReference type="GO" id="GO:0016301">
    <property type="term" value="F:kinase activity"/>
    <property type="evidence" value="ECO:0007669"/>
    <property type="project" value="UniProtKB-KW"/>
</dbReference>
<comment type="caution">
    <text evidence="14">The sequence shown here is derived from an EMBL/GenBank/DDBJ whole genome shotgun (WGS) entry which is preliminary data.</text>
</comment>
<sequence>MPGRSEISAFLGLGGNLGDPRAAMAAALTLLDAGPDTRVVSVSSLYRTPPWGKTDQPDFLNAAAEIATTLQPRALLQRCLDIEKDLKRERKERWGPRVIDMDILVYDGLTIREEGLEVPHPRMLERAFVLMPLAEIAPSLTMAWATFVDHLARLDTAGIERLDAPADWWRVKGSA</sequence>
<dbReference type="NCBIfam" id="TIGR01498">
    <property type="entry name" value="folK"/>
    <property type="match status" value="1"/>
</dbReference>
<evidence type="ECO:0000313" key="15">
    <source>
        <dbReference type="Proteomes" id="UP000643405"/>
    </source>
</evidence>